<dbReference type="KEGG" id="aha:AHA_1907"/>
<dbReference type="CDD" id="cd08473">
    <property type="entry name" value="PBP2_CrgA_like_4"/>
    <property type="match status" value="1"/>
</dbReference>
<reference evidence="3 4" key="1">
    <citation type="journal article" date="2006" name="J. Bacteriol.">
        <title>Genome sequence of Aeromonas hydrophila ATCC 7966T: jack of all trades.</title>
        <authorList>
            <person name="Seshadri R."/>
            <person name="Joseph S.W."/>
            <person name="Chopra A.K."/>
            <person name="Sha J."/>
            <person name="Shaw J."/>
            <person name="Graf J."/>
            <person name="Haft D."/>
            <person name="Wu M."/>
            <person name="Ren Q."/>
            <person name="Rosovitz M.J."/>
            <person name="Madupu R."/>
            <person name="Tallon L."/>
            <person name="Kim M."/>
            <person name="Jin S."/>
            <person name="Vuong H."/>
            <person name="Stine O.C."/>
            <person name="Ali A."/>
            <person name="Horneman A.J."/>
            <person name="Heidelberg J.F."/>
        </authorList>
    </citation>
    <scope>NUCLEOTIDE SEQUENCE [LARGE SCALE GENOMIC DNA]</scope>
    <source>
        <strain evidence="4">ATCC 7966 / DSM 30187 / BCRC 13018 / CCUG 14551 / JCM 1027 / KCTC 2358 / NCIMB 9240 / NCTC 8049</strain>
    </source>
</reference>
<evidence type="ECO:0000259" key="2">
    <source>
        <dbReference type="Pfam" id="PF03466"/>
    </source>
</evidence>
<dbReference type="OrthoDB" id="5721010at2"/>
<dbReference type="Pfam" id="PF03466">
    <property type="entry name" value="LysR_substrate"/>
    <property type="match status" value="1"/>
</dbReference>
<name>A0KJI7_AERHH</name>
<sequence>MTELGRTYYEHCKAMLVEAEAAQAAIEMTRAEPCGLIRMSCPIALLHTHVGPMLADFMARHPQIRVELEGTNRRVDPIAEGVDVAIRVRPPPLQDSELVIRILAQRRQCLVASPALVAQQGLPTAPADLHGWPSMGLGAPRQHYLWSLFGPQGAHADLTHQPRFVTTDMVALRSAALAGVGVVQLPLLMVQEQLTAATLVKVVPAWEPKPELIHAVFPSRRGLLPSVRALIDYLVERFAAIDEE</sequence>
<dbReference type="eggNOG" id="COG0583">
    <property type="taxonomic scope" value="Bacteria"/>
</dbReference>
<keyword evidence="4" id="KW-1185">Reference proteome</keyword>
<dbReference type="PATRIC" id="fig|380703.7.peg.1920"/>
<dbReference type="AlphaFoldDB" id="A0KJI7"/>
<dbReference type="EMBL" id="CP000462">
    <property type="protein sequence ID" value="ABK35981.1"/>
    <property type="molecule type" value="Genomic_DNA"/>
</dbReference>
<gene>
    <name evidence="3" type="ordered locus">AHA_1907</name>
</gene>
<evidence type="ECO:0000256" key="1">
    <source>
        <dbReference type="ARBA" id="ARBA00009437"/>
    </source>
</evidence>
<accession>A0KJI7</accession>
<protein>
    <submittedName>
        <fullName evidence="3">LysR-family transcriptional regulator</fullName>
    </submittedName>
</protein>
<organism evidence="3 4">
    <name type="scientific">Aeromonas hydrophila subsp. hydrophila (strain ATCC 7966 / DSM 30187 / BCRC 13018 / CCUG 14551 / JCM 1027 / KCTC 2358 / NCIMB 9240 / NCTC 8049)</name>
    <dbReference type="NCBI Taxonomy" id="380703"/>
    <lineage>
        <taxon>Bacteria</taxon>
        <taxon>Pseudomonadati</taxon>
        <taxon>Pseudomonadota</taxon>
        <taxon>Gammaproteobacteria</taxon>
        <taxon>Aeromonadales</taxon>
        <taxon>Aeromonadaceae</taxon>
        <taxon>Aeromonas</taxon>
    </lineage>
</organism>
<dbReference type="GO" id="GO:0006351">
    <property type="term" value="P:DNA-templated transcription"/>
    <property type="evidence" value="ECO:0007669"/>
    <property type="project" value="TreeGrafter"/>
</dbReference>
<dbReference type="HOGENOM" id="CLU_039613_16_2_6"/>
<evidence type="ECO:0000313" key="3">
    <source>
        <dbReference type="EMBL" id="ABK35981.1"/>
    </source>
</evidence>
<dbReference type="EnsemblBacteria" id="ABK35981">
    <property type="protein sequence ID" value="ABK35981"/>
    <property type="gene ID" value="AHA_1907"/>
</dbReference>
<dbReference type="Proteomes" id="UP000000756">
    <property type="component" value="Chromosome"/>
</dbReference>
<dbReference type="STRING" id="380703.AHA_1907"/>
<dbReference type="PANTHER" id="PTHR30537:SF31">
    <property type="entry name" value="TRANSCRIPTIONAL REGULATOR, LYSR FAMILY"/>
    <property type="match status" value="1"/>
</dbReference>
<dbReference type="SUPFAM" id="SSF53850">
    <property type="entry name" value="Periplasmic binding protein-like II"/>
    <property type="match status" value="1"/>
</dbReference>
<dbReference type="GO" id="GO:0003700">
    <property type="term" value="F:DNA-binding transcription factor activity"/>
    <property type="evidence" value="ECO:0007669"/>
    <property type="project" value="TreeGrafter"/>
</dbReference>
<feature type="domain" description="LysR substrate-binding" evidence="2">
    <location>
        <begin position="31"/>
        <end position="238"/>
    </location>
</feature>
<proteinExistence type="inferred from homology"/>
<dbReference type="PANTHER" id="PTHR30537">
    <property type="entry name" value="HTH-TYPE TRANSCRIPTIONAL REGULATOR"/>
    <property type="match status" value="1"/>
</dbReference>
<comment type="similarity">
    <text evidence="1">Belongs to the LysR transcriptional regulatory family.</text>
</comment>
<dbReference type="Gene3D" id="3.40.190.290">
    <property type="match status" value="1"/>
</dbReference>
<evidence type="ECO:0000313" key="4">
    <source>
        <dbReference type="Proteomes" id="UP000000756"/>
    </source>
</evidence>
<dbReference type="InterPro" id="IPR005119">
    <property type="entry name" value="LysR_subst-bd"/>
</dbReference>
<dbReference type="InterPro" id="IPR058163">
    <property type="entry name" value="LysR-type_TF_proteobact-type"/>
</dbReference>
<dbReference type="GO" id="GO:0043565">
    <property type="term" value="F:sequence-specific DNA binding"/>
    <property type="evidence" value="ECO:0007669"/>
    <property type="project" value="TreeGrafter"/>
</dbReference>